<dbReference type="Proteomes" id="UP001152795">
    <property type="component" value="Unassembled WGS sequence"/>
</dbReference>
<dbReference type="EMBL" id="CACRXK020000855">
    <property type="protein sequence ID" value="CAB3985308.1"/>
    <property type="molecule type" value="Genomic_DNA"/>
</dbReference>
<accession>A0A6S7G0A3</accession>
<evidence type="ECO:0000313" key="1">
    <source>
        <dbReference type="EMBL" id="CAB3985308.1"/>
    </source>
</evidence>
<evidence type="ECO:0000313" key="2">
    <source>
        <dbReference type="Proteomes" id="UP001152795"/>
    </source>
</evidence>
<reference evidence="1" key="1">
    <citation type="submission" date="2020-04" db="EMBL/GenBank/DDBJ databases">
        <authorList>
            <person name="Alioto T."/>
            <person name="Alioto T."/>
            <person name="Gomez Garrido J."/>
        </authorList>
    </citation>
    <scope>NUCLEOTIDE SEQUENCE</scope>
    <source>
        <strain evidence="1">A484AB</strain>
    </source>
</reference>
<dbReference type="OrthoDB" id="6022633at2759"/>
<proteinExistence type="predicted"/>
<dbReference type="AlphaFoldDB" id="A0A6S7G0A3"/>
<comment type="caution">
    <text evidence="1">The sequence shown here is derived from an EMBL/GenBank/DDBJ whole genome shotgun (WGS) entry which is preliminary data.</text>
</comment>
<keyword evidence="2" id="KW-1185">Reference proteome</keyword>
<gene>
    <name evidence="1" type="ORF">PACLA_8A078504</name>
</gene>
<organism evidence="1 2">
    <name type="scientific">Paramuricea clavata</name>
    <name type="common">Red gorgonian</name>
    <name type="synonym">Violescent sea-whip</name>
    <dbReference type="NCBI Taxonomy" id="317549"/>
    <lineage>
        <taxon>Eukaryota</taxon>
        <taxon>Metazoa</taxon>
        <taxon>Cnidaria</taxon>
        <taxon>Anthozoa</taxon>
        <taxon>Octocorallia</taxon>
        <taxon>Malacalcyonacea</taxon>
        <taxon>Plexauridae</taxon>
        <taxon>Paramuricea</taxon>
    </lineage>
</organism>
<sequence length="115" mass="13483">MSSCSSSECSFEAFEPRQSLWKLVQEFLPLEEQEEIKEILGEDIIDETADLHKEVLALLDIWQDYRDESEKKNKELSLSSHYQRLPEPPEMRGNLKKEIQLFVTALKQRSVENGR</sequence>
<protein>
    <submittedName>
        <fullName evidence="1">Uncharacterized protein</fullName>
    </submittedName>
</protein>
<dbReference type="PANTHER" id="PTHR28601">
    <property type="entry name" value="COILED-COIL DOMAIN-CONTAINING PROTEIN 24"/>
    <property type="match status" value="1"/>
</dbReference>
<name>A0A6S7G0A3_PARCT</name>
<dbReference type="PANTHER" id="PTHR28601:SF1">
    <property type="entry name" value="COILED-COIL DOMAIN-CONTAINING PROTEIN 24"/>
    <property type="match status" value="1"/>
</dbReference>
<dbReference type="Pfam" id="PF15669">
    <property type="entry name" value="CCDC24"/>
    <property type="match status" value="1"/>
</dbReference>
<dbReference type="InterPro" id="IPR031367">
    <property type="entry name" value="CCDC24"/>
</dbReference>